<evidence type="ECO:0000313" key="1">
    <source>
        <dbReference type="EMBL" id="GBO13352.1"/>
    </source>
</evidence>
<dbReference type="AlphaFoldDB" id="A0A4Y2UM98"/>
<name>A0A4Y2UM98_ARAVE</name>
<protein>
    <submittedName>
        <fullName evidence="1">Uncharacterized protein</fullName>
    </submittedName>
</protein>
<accession>A0A4Y2UM98</accession>
<dbReference type="EMBL" id="BGPR01037690">
    <property type="protein sequence ID" value="GBO13353.1"/>
    <property type="molecule type" value="Genomic_DNA"/>
</dbReference>
<gene>
    <name evidence="1" type="ORF">AVEN_34475_1</name>
    <name evidence="2" type="ORF">AVEN_34476_1</name>
</gene>
<sequence length="96" mass="10687">MRFTNKGMFGVHSQNCSLRSGSLSVRCYNICGLYEWQLLARKLHMICRPIAQRRWVPNVGLSAIPASTCADIPSSAVVFDLPGVLAWTTETVLLNF</sequence>
<reference evidence="1 3" key="1">
    <citation type="journal article" date="2019" name="Sci. Rep.">
        <title>Orb-weaving spider Araneus ventricosus genome elucidates the spidroin gene catalogue.</title>
        <authorList>
            <person name="Kono N."/>
            <person name="Nakamura H."/>
            <person name="Ohtoshi R."/>
            <person name="Moran D.A.P."/>
            <person name="Shinohara A."/>
            <person name="Yoshida Y."/>
            <person name="Fujiwara M."/>
            <person name="Mori M."/>
            <person name="Tomita M."/>
            <person name="Arakawa K."/>
        </authorList>
    </citation>
    <scope>NUCLEOTIDE SEQUENCE [LARGE SCALE GENOMIC DNA]</scope>
</reference>
<comment type="caution">
    <text evidence="1">The sequence shown here is derived from an EMBL/GenBank/DDBJ whole genome shotgun (WGS) entry which is preliminary data.</text>
</comment>
<keyword evidence="3" id="KW-1185">Reference proteome</keyword>
<organism evidence="1 3">
    <name type="scientific">Araneus ventricosus</name>
    <name type="common">Orbweaver spider</name>
    <name type="synonym">Epeira ventricosa</name>
    <dbReference type="NCBI Taxonomy" id="182803"/>
    <lineage>
        <taxon>Eukaryota</taxon>
        <taxon>Metazoa</taxon>
        <taxon>Ecdysozoa</taxon>
        <taxon>Arthropoda</taxon>
        <taxon>Chelicerata</taxon>
        <taxon>Arachnida</taxon>
        <taxon>Araneae</taxon>
        <taxon>Araneomorphae</taxon>
        <taxon>Entelegynae</taxon>
        <taxon>Araneoidea</taxon>
        <taxon>Araneidae</taxon>
        <taxon>Araneus</taxon>
    </lineage>
</organism>
<evidence type="ECO:0000313" key="3">
    <source>
        <dbReference type="Proteomes" id="UP000499080"/>
    </source>
</evidence>
<dbReference type="EMBL" id="BGPR01037690">
    <property type="protein sequence ID" value="GBO13352.1"/>
    <property type="molecule type" value="Genomic_DNA"/>
</dbReference>
<proteinExistence type="predicted"/>
<evidence type="ECO:0000313" key="2">
    <source>
        <dbReference type="EMBL" id="GBO13353.1"/>
    </source>
</evidence>
<dbReference type="Proteomes" id="UP000499080">
    <property type="component" value="Unassembled WGS sequence"/>
</dbReference>